<dbReference type="Gene3D" id="3.40.630.30">
    <property type="match status" value="1"/>
</dbReference>
<evidence type="ECO:0000259" key="5">
    <source>
        <dbReference type="PROSITE" id="PS51186"/>
    </source>
</evidence>
<dbReference type="PROSITE" id="PS50868">
    <property type="entry name" value="POST_SET"/>
    <property type="match status" value="1"/>
</dbReference>
<gene>
    <name evidence="6" type="ORF">GCM10009789_77880</name>
</gene>
<accession>A0ABN2ENF3</accession>
<dbReference type="Proteomes" id="UP001500393">
    <property type="component" value="Unassembled WGS sequence"/>
</dbReference>
<dbReference type="PROSITE" id="PS50280">
    <property type="entry name" value="SET"/>
    <property type="match status" value="1"/>
</dbReference>
<proteinExistence type="predicted"/>
<dbReference type="InterPro" id="IPR046341">
    <property type="entry name" value="SET_dom_sf"/>
</dbReference>
<keyword evidence="1" id="KW-0808">Transferase</keyword>
<dbReference type="SMART" id="SM00317">
    <property type="entry name" value="SET"/>
    <property type="match status" value="1"/>
</dbReference>
<keyword evidence="2" id="KW-0949">S-adenosyl-L-methionine</keyword>
<feature type="domain" description="SET" evidence="3">
    <location>
        <begin position="170"/>
        <end position="275"/>
    </location>
</feature>
<name>A0ABN2ENF3_9ACTN</name>
<sequence length="326" mass="35482">MRLRRITGGEVGAVQELIESDPGYTERVTGYPPGAADAQSLLMMRPDGVEEDRKVVLGGFEGRQLLVIVDLLRGYPIAQTAFIGLLEVHGSHQGRGVGAAAYRAVEQYVGSTWPEIRTLRLAVVDTNAEQAAGFWARQGFEPTGEQKPYKYDRLESVARLYEKQLCWGHPHLEVGDSGIAGKGLFASAAIKQGEVVSVLAGRKVTTAELEELLEHPPVDTITLDDDEHLVLPNDPRPAIAYGNHSCDPNLWWIDAVTLAARRGIAAGEEITSDYGTSTGTDFEMACSCGSPLCRGVVTGEDWKRDDLQARYGDHWIPALLSKQRGG</sequence>
<dbReference type="Pfam" id="PF00583">
    <property type="entry name" value="Acetyltransf_1"/>
    <property type="match status" value="1"/>
</dbReference>
<dbReference type="SUPFAM" id="SSF82199">
    <property type="entry name" value="SET domain"/>
    <property type="match status" value="1"/>
</dbReference>
<dbReference type="InterPro" id="IPR053201">
    <property type="entry name" value="Flavunoidine_N-MTase"/>
</dbReference>
<organism evidence="6 7">
    <name type="scientific">Kribbella sancticallisti</name>
    <dbReference type="NCBI Taxonomy" id="460087"/>
    <lineage>
        <taxon>Bacteria</taxon>
        <taxon>Bacillati</taxon>
        <taxon>Actinomycetota</taxon>
        <taxon>Actinomycetes</taxon>
        <taxon>Propionibacteriales</taxon>
        <taxon>Kribbellaceae</taxon>
        <taxon>Kribbella</taxon>
    </lineage>
</organism>
<protein>
    <recommendedName>
        <fullName evidence="8">Acetyltransferase (GNAT) family protein</fullName>
    </recommendedName>
</protein>
<comment type="caution">
    <text evidence="6">The sequence shown here is derived from an EMBL/GenBank/DDBJ whole genome shotgun (WGS) entry which is preliminary data.</text>
</comment>
<dbReference type="InterPro" id="IPR000182">
    <property type="entry name" value="GNAT_dom"/>
</dbReference>
<evidence type="ECO:0000256" key="2">
    <source>
        <dbReference type="ARBA" id="ARBA00022691"/>
    </source>
</evidence>
<feature type="domain" description="Post-SET" evidence="4">
    <location>
        <begin position="282"/>
        <end position="298"/>
    </location>
</feature>
<reference evidence="6 7" key="1">
    <citation type="journal article" date="2019" name="Int. J. Syst. Evol. Microbiol.">
        <title>The Global Catalogue of Microorganisms (GCM) 10K type strain sequencing project: providing services to taxonomists for standard genome sequencing and annotation.</title>
        <authorList>
            <consortium name="The Broad Institute Genomics Platform"/>
            <consortium name="The Broad Institute Genome Sequencing Center for Infectious Disease"/>
            <person name="Wu L."/>
            <person name="Ma J."/>
        </authorList>
    </citation>
    <scope>NUCLEOTIDE SEQUENCE [LARGE SCALE GENOMIC DNA]</scope>
    <source>
        <strain evidence="6 7">JCM 14969</strain>
    </source>
</reference>
<dbReference type="CDD" id="cd04301">
    <property type="entry name" value="NAT_SF"/>
    <property type="match status" value="1"/>
</dbReference>
<dbReference type="InterPro" id="IPR003616">
    <property type="entry name" value="Post-SET_dom"/>
</dbReference>
<keyword evidence="7" id="KW-1185">Reference proteome</keyword>
<evidence type="ECO:0000259" key="4">
    <source>
        <dbReference type="PROSITE" id="PS50868"/>
    </source>
</evidence>
<dbReference type="InterPro" id="IPR001214">
    <property type="entry name" value="SET_dom"/>
</dbReference>
<dbReference type="PROSITE" id="PS51186">
    <property type="entry name" value="GNAT"/>
    <property type="match status" value="1"/>
</dbReference>
<dbReference type="PANTHER" id="PTHR12350">
    <property type="entry name" value="HISTONE-LYSINE N-METHYLTRANSFERASE-RELATED"/>
    <property type="match status" value="1"/>
</dbReference>
<evidence type="ECO:0000313" key="6">
    <source>
        <dbReference type="EMBL" id="GAA1611969.1"/>
    </source>
</evidence>
<evidence type="ECO:0000256" key="1">
    <source>
        <dbReference type="ARBA" id="ARBA00022679"/>
    </source>
</evidence>
<dbReference type="SUPFAM" id="SSF55729">
    <property type="entry name" value="Acyl-CoA N-acyltransferases (Nat)"/>
    <property type="match status" value="1"/>
</dbReference>
<dbReference type="PANTHER" id="PTHR12350:SF19">
    <property type="entry name" value="SET DOMAIN-CONTAINING PROTEIN"/>
    <property type="match status" value="1"/>
</dbReference>
<evidence type="ECO:0000259" key="3">
    <source>
        <dbReference type="PROSITE" id="PS50280"/>
    </source>
</evidence>
<dbReference type="Gene3D" id="2.170.270.10">
    <property type="entry name" value="SET domain"/>
    <property type="match status" value="1"/>
</dbReference>
<evidence type="ECO:0000313" key="7">
    <source>
        <dbReference type="Proteomes" id="UP001500393"/>
    </source>
</evidence>
<evidence type="ECO:0008006" key="8">
    <source>
        <dbReference type="Google" id="ProtNLM"/>
    </source>
</evidence>
<dbReference type="InterPro" id="IPR016181">
    <property type="entry name" value="Acyl_CoA_acyltransferase"/>
</dbReference>
<dbReference type="EMBL" id="BAAAOS010000062">
    <property type="protein sequence ID" value="GAA1611969.1"/>
    <property type="molecule type" value="Genomic_DNA"/>
</dbReference>
<feature type="domain" description="N-acetyltransferase" evidence="5">
    <location>
        <begin position="1"/>
        <end position="166"/>
    </location>
</feature>
<dbReference type="Pfam" id="PF00856">
    <property type="entry name" value="SET"/>
    <property type="match status" value="1"/>
</dbReference>